<keyword evidence="3" id="KW-0408">Iron</keyword>
<organism evidence="6 7">
    <name type="scientific">Pseudodesulfovibrio senegalensis</name>
    <dbReference type="NCBI Taxonomy" id="1721087"/>
    <lineage>
        <taxon>Bacteria</taxon>
        <taxon>Pseudomonadati</taxon>
        <taxon>Thermodesulfobacteriota</taxon>
        <taxon>Desulfovibrionia</taxon>
        <taxon>Desulfovibrionales</taxon>
        <taxon>Desulfovibrionaceae</taxon>
    </lineage>
</organism>
<dbReference type="PANTHER" id="PTHR43687:SF4">
    <property type="entry name" value="BLR5484 PROTEIN"/>
    <property type="match status" value="1"/>
</dbReference>
<dbReference type="Proteomes" id="UP000438699">
    <property type="component" value="Unassembled WGS sequence"/>
</dbReference>
<keyword evidence="1" id="KW-0004">4Fe-4S</keyword>
<evidence type="ECO:0000256" key="4">
    <source>
        <dbReference type="ARBA" id="ARBA00023014"/>
    </source>
</evidence>
<dbReference type="PROSITE" id="PS51379">
    <property type="entry name" value="4FE4S_FER_2"/>
    <property type="match status" value="2"/>
</dbReference>
<proteinExistence type="predicted"/>
<keyword evidence="7" id="KW-1185">Reference proteome</keyword>
<dbReference type="SUPFAM" id="SSF54862">
    <property type="entry name" value="4Fe-4S ferredoxins"/>
    <property type="match status" value="1"/>
</dbReference>
<keyword evidence="2" id="KW-0479">Metal-binding</keyword>
<dbReference type="PANTHER" id="PTHR43687">
    <property type="entry name" value="ADENYLYLSULFATE REDUCTASE, BETA SUBUNIT"/>
    <property type="match status" value="1"/>
</dbReference>
<feature type="domain" description="4Fe-4S ferredoxin-type" evidence="5">
    <location>
        <begin position="9"/>
        <end position="38"/>
    </location>
</feature>
<dbReference type="Pfam" id="PF12838">
    <property type="entry name" value="Fer4_7"/>
    <property type="match status" value="1"/>
</dbReference>
<name>A0A6N6MY57_9BACT</name>
<evidence type="ECO:0000256" key="2">
    <source>
        <dbReference type="ARBA" id="ARBA00022723"/>
    </source>
</evidence>
<evidence type="ECO:0000313" key="7">
    <source>
        <dbReference type="Proteomes" id="UP000438699"/>
    </source>
</evidence>
<dbReference type="OrthoDB" id="9803397at2"/>
<dbReference type="EMBL" id="WAIE01000007">
    <property type="protein sequence ID" value="KAB1440314.1"/>
    <property type="molecule type" value="Genomic_DNA"/>
</dbReference>
<dbReference type="Gene3D" id="3.30.70.20">
    <property type="match status" value="1"/>
</dbReference>
<sequence>MAKKSMGKSKVTVYPDWCKGCGICIEFCPKKVLEFDAQGKCSVAREDDCIHCGFCELHCPDFAIVVTEKKSREKAS</sequence>
<evidence type="ECO:0000256" key="3">
    <source>
        <dbReference type="ARBA" id="ARBA00023004"/>
    </source>
</evidence>
<evidence type="ECO:0000256" key="1">
    <source>
        <dbReference type="ARBA" id="ARBA00022485"/>
    </source>
</evidence>
<dbReference type="AlphaFoldDB" id="A0A6N6MY57"/>
<dbReference type="GO" id="GO:0051539">
    <property type="term" value="F:4 iron, 4 sulfur cluster binding"/>
    <property type="evidence" value="ECO:0007669"/>
    <property type="project" value="UniProtKB-KW"/>
</dbReference>
<accession>A0A6N6MY57</accession>
<dbReference type="GO" id="GO:0046872">
    <property type="term" value="F:metal ion binding"/>
    <property type="evidence" value="ECO:0007669"/>
    <property type="project" value="UniProtKB-KW"/>
</dbReference>
<dbReference type="RefSeq" id="WP_151151755.1">
    <property type="nucleotide sequence ID" value="NZ_WAIE01000007.1"/>
</dbReference>
<gene>
    <name evidence="6" type="ORF">F8A88_13775</name>
</gene>
<reference evidence="6 7" key="1">
    <citation type="journal article" date="2017" name="Int. J. Syst. Evol. Microbiol.">
        <title>Desulfovibrio senegalensis sp. nov., a mesophilic sulfate reducer isolated from marine sediment.</title>
        <authorList>
            <person name="Thioye A."/>
            <person name="Gam Z.B.A."/>
            <person name="Mbengue M."/>
            <person name="Cayol J.L."/>
            <person name="Joseph-Bartoli M."/>
            <person name="Toure-Kane C."/>
            <person name="Labat M."/>
        </authorList>
    </citation>
    <scope>NUCLEOTIDE SEQUENCE [LARGE SCALE GENOMIC DNA]</scope>
    <source>
        <strain evidence="6 7">DSM 101509</strain>
    </source>
</reference>
<dbReference type="InterPro" id="IPR050572">
    <property type="entry name" value="Fe-S_Ferredoxin"/>
</dbReference>
<keyword evidence="4" id="KW-0411">Iron-sulfur</keyword>
<feature type="domain" description="4Fe-4S ferredoxin-type" evidence="5">
    <location>
        <begin position="39"/>
        <end position="69"/>
    </location>
</feature>
<dbReference type="PROSITE" id="PS00198">
    <property type="entry name" value="4FE4S_FER_1"/>
    <property type="match status" value="2"/>
</dbReference>
<dbReference type="InterPro" id="IPR017896">
    <property type="entry name" value="4Fe4S_Fe-S-bd"/>
</dbReference>
<dbReference type="InterPro" id="IPR017900">
    <property type="entry name" value="4Fe4S_Fe_S_CS"/>
</dbReference>
<evidence type="ECO:0000313" key="6">
    <source>
        <dbReference type="EMBL" id="KAB1440314.1"/>
    </source>
</evidence>
<comment type="caution">
    <text evidence="6">The sequence shown here is derived from an EMBL/GenBank/DDBJ whole genome shotgun (WGS) entry which is preliminary data.</text>
</comment>
<protein>
    <submittedName>
        <fullName evidence="6">4Fe-4S dicluster domain-containing protein</fullName>
    </submittedName>
</protein>
<evidence type="ECO:0000259" key="5">
    <source>
        <dbReference type="PROSITE" id="PS51379"/>
    </source>
</evidence>